<dbReference type="EMBL" id="PKMF04000632">
    <property type="protein sequence ID" value="KAK7823486.1"/>
    <property type="molecule type" value="Genomic_DNA"/>
</dbReference>
<dbReference type="Proteomes" id="UP000237347">
    <property type="component" value="Unassembled WGS sequence"/>
</dbReference>
<comment type="caution">
    <text evidence="1">The sequence shown here is derived from an EMBL/GenBank/DDBJ whole genome shotgun (WGS) entry which is preliminary data.</text>
</comment>
<dbReference type="GO" id="GO:0016301">
    <property type="term" value="F:kinase activity"/>
    <property type="evidence" value="ECO:0007669"/>
    <property type="project" value="UniProtKB-KW"/>
</dbReference>
<dbReference type="AlphaFoldDB" id="A0AAW0JAN7"/>
<proteinExistence type="predicted"/>
<reference evidence="1 2" key="1">
    <citation type="journal article" date="2018" name="Sci. Data">
        <title>The draft genome sequence of cork oak.</title>
        <authorList>
            <person name="Ramos A.M."/>
            <person name="Usie A."/>
            <person name="Barbosa P."/>
            <person name="Barros P.M."/>
            <person name="Capote T."/>
            <person name="Chaves I."/>
            <person name="Simoes F."/>
            <person name="Abreu I."/>
            <person name="Carrasquinho I."/>
            <person name="Faro C."/>
            <person name="Guimaraes J.B."/>
            <person name="Mendonca D."/>
            <person name="Nobrega F."/>
            <person name="Rodrigues L."/>
            <person name="Saibo N.J.M."/>
            <person name="Varela M.C."/>
            <person name="Egas C."/>
            <person name="Matos J."/>
            <person name="Miguel C.M."/>
            <person name="Oliveira M.M."/>
            <person name="Ricardo C.P."/>
            <person name="Goncalves S."/>
        </authorList>
    </citation>
    <scope>NUCLEOTIDE SEQUENCE [LARGE SCALE GENOMIC DNA]</scope>
    <source>
        <strain evidence="2">cv. HL8</strain>
    </source>
</reference>
<protein>
    <submittedName>
        <fullName evidence="1">Lrr receptor-like serine/threonine-protein kinase ios1</fullName>
    </submittedName>
</protein>
<sequence>MDENHACSRGYSNSIDVIAAWKAIEIAMVCVSPTFTRRLTMSLVMAKLKECLRLNYLKGRAVRVNQSIHVKWST</sequence>
<gene>
    <name evidence="1" type="primary">IOS1_9</name>
    <name evidence="1" type="ORF">CFP56_035426</name>
</gene>
<evidence type="ECO:0000313" key="2">
    <source>
        <dbReference type="Proteomes" id="UP000237347"/>
    </source>
</evidence>
<keyword evidence="2" id="KW-1185">Reference proteome</keyword>
<evidence type="ECO:0000313" key="1">
    <source>
        <dbReference type="EMBL" id="KAK7823486.1"/>
    </source>
</evidence>
<organism evidence="1 2">
    <name type="scientific">Quercus suber</name>
    <name type="common">Cork oak</name>
    <dbReference type="NCBI Taxonomy" id="58331"/>
    <lineage>
        <taxon>Eukaryota</taxon>
        <taxon>Viridiplantae</taxon>
        <taxon>Streptophyta</taxon>
        <taxon>Embryophyta</taxon>
        <taxon>Tracheophyta</taxon>
        <taxon>Spermatophyta</taxon>
        <taxon>Magnoliopsida</taxon>
        <taxon>eudicotyledons</taxon>
        <taxon>Gunneridae</taxon>
        <taxon>Pentapetalae</taxon>
        <taxon>rosids</taxon>
        <taxon>fabids</taxon>
        <taxon>Fagales</taxon>
        <taxon>Fagaceae</taxon>
        <taxon>Quercus</taxon>
    </lineage>
</organism>
<accession>A0AAW0JAN7</accession>
<name>A0AAW0JAN7_QUESU</name>